<name>A0A1R3KS46_9ROSI</name>
<reference evidence="2" key="1">
    <citation type="submission" date="2013-09" db="EMBL/GenBank/DDBJ databases">
        <title>Corchorus olitorius genome sequencing.</title>
        <authorList>
            <person name="Alam M."/>
            <person name="Haque M.S."/>
            <person name="Islam M.S."/>
            <person name="Emdad E.M."/>
            <person name="Islam M.M."/>
            <person name="Ahmed B."/>
            <person name="Halim A."/>
            <person name="Hossen Q.M.M."/>
            <person name="Hossain M.Z."/>
            <person name="Ahmed R."/>
            <person name="Khan M.M."/>
            <person name="Islam R."/>
            <person name="Rashid M.M."/>
            <person name="Khan S.A."/>
            <person name="Rahman M.S."/>
            <person name="Alam M."/>
            <person name="Yahiya A.S."/>
            <person name="Khan M.S."/>
            <person name="Azam M.S."/>
            <person name="Haque T."/>
            <person name="Lashkar M.Z.H."/>
            <person name="Akhand A.I."/>
            <person name="Morshed G."/>
            <person name="Roy S."/>
            <person name="Uddin K.S."/>
            <person name="Rabeya T."/>
            <person name="Hossain A.S."/>
            <person name="Chowdhury A."/>
            <person name="Snigdha A.R."/>
            <person name="Mortoza M.S."/>
            <person name="Matin S.A."/>
            <person name="Hoque S.M.E."/>
            <person name="Islam M.K."/>
            <person name="Roy D.K."/>
            <person name="Haider R."/>
            <person name="Moosa M.M."/>
            <person name="Elias S.M."/>
            <person name="Hasan A.M."/>
            <person name="Jahan S."/>
            <person name="Shafiuddin M."/>
            <person name="Mahmood N."/>
            <person name="Shommy N.S."/>
        </authorList>
    </citation>
    <scope>NUCLEOTIDE SEQUENCE [LARGE SCALE GENOMIC DNA]</scope>
    <source>
        <strain evidence="2">cv. O-4</strain>
    </source>
</reference>
<proteinExistence type="predicted"/>
<comment type="caution">
    <text evidence="1">The sequence shown here is derived from an EMBL/GenBank/DDBJ whole genome shotgun (WGS) entry which is preliminary data.</text>
</comment>
<evidence type="ECO:0000313" key="2">
    <source>
        <dbReference type="Proteomes" id="UP000187203"/>
    </source>
</evidence>
<evidence type="ECO:0000313" key="1">
    <source>
        <dbReference type="EMBL" id="OMP09869.1"/>
    </source>
</evidence>
<sequence>MASAPKTKAKQLAAARLDAYLSHHAPYSYKGRWKEQRVNGPWVLALRSFRARTLLFGLPFIYVDSTERCLRSSE</sequence>
<dbReference type="AlphaFoldDB" id="A0A1R3KS46"/>
<gene>
    <name evidence="1" type="ORF">COLO4_05060</name>
</gene>
<keyword evidence="2" id="KW-1185">Reference proteome</keyword>
<dbReference type="EMBL" id="AWUE01012140">
    <property type="protein sequence ID" value="OMP09869.1"/>
    <property type="molecule type" value="Genomic_DNA"/>
</dbReference>
<organism evidence="1 2">
    <name type="scientific">Corchorus olitorius</name>
    <dbReference type="NCBI Taxonomy" id="93759"/>
    <lineage>
        <taxon>Eukaryota</taxon>
        <taxon>Viridiplantae</taxon>
        <taxon>Streptophyta</taxon>
        <taxon>Embryophyta</taxon>
        <taxon>Tracheophyta</taxon>
        <taxon>Spermatophyta</taxon>
        <taxon>Magnoliopsida</taxon>
        <taxon>eudicotyledons</taxon>
        <taxon>Gunneridae</taxon>
        <taxon>Pentapetalae</taxon>
        <taxon>rosids</taxon>
        <taxon>malvids</taxon>
        <taxon>Malvales</taxon>
        <taxon>Malvaceae</taxon>
        <taxon>Grewioideae</taxon>
        <taxon>Apeibeae</taxon>
        <taxon>Corchorus</taxon>
    </lineage>
</organism>
<accession>A0A1R3KS46</accession>
<dbReference type="Proteomes" id="UP000187203">
    <property type="component" value="Unassembled WGS sequence"/>
</dbReference>
<protein>
    <submittedName>
        <fullName evidence="1">Uncharacterized protein</fullName>
    </submittedName>
</protein>